<name>A0ABW2JZV8_9BACI</name>
<dbReference type="EMBL" id="JBHTBY010000002">
    <property type="protein sequence ID" value="MFC7319991.1"/>
    <property type="molecule type" value="Genomic_DNA"/>
</dbReference>
<gene>
    <name evidence="1" type="ORF">ACFQMN_03715</name>
</gene>
<reference evidence="2" key="1">
    <citation type="journal article" date="2019" name="Int. J. Syst. Evol. Microbiol.">
        <title>The Global Catalogue of Microorganisms (GCM) 10K type strain sequencing project: providing services to taxonomists for standard genome sequencing and annotation.</title>
        <authorList>
            <consortium name="The Broad Institute Genomics Platform"/>
            <consortium name="The Broad Institute Genome Sequencing Center for Infectious Disease"/>
            <person name="Wu L."/>
            <person name="Ma J."/>
        </authorList>
    </citation>
    <scope>NUCLEOTIDE SEQUENCE [LARGE SCALE GENOMIC DNA]</scope>
    <source>
        <strain evidence="2">CCUG 73951</strain>
    </source>
</reference>
<accession>A0ABW2JZV8</accession>
<evidence type="ECO:0000313" key="2">
    <source>
        <dbReference type="Proteomes" id="UP001596494"/>
    </source>
</evidence>
<comment type="caution">
    <text evidence="1">The sequence shown here is derived from an EMBL/GenBank/DDBJ whole genome shotgun (WGS) entry which is preliminary data.</text>
</comment>
<proteinExistence type="predicted"/>
<organism evidence="1 2">
    <name type="scientific">Halobacillus campisalis</name>
    <dbReference type="NCBI Taxonomy" id="435909"/>
    <lineage>
        <taxon>Bacteria</taxon>
        <taxon>Bacillati</taxon>
        <taxon>Bacillota</taxon>
        <taxon>Bacilli</taxon>
        <taxon>Bacillales</taxon>
        <taxon>Bacillaceae</taxon>
        <taxon>Halobacillus</taxon>
    </lineage>
</organism>
<evidence type="ECO:0008006" key="3">
    <source>
        <dbReference type="Google" id="ProtNLM"/>
    </source>
</evidence>
<dbReference type="PROSITE" id="PS51257">
    <property type="entry name" value="PROKAR_LIPOPROTEIN"/>
    <property type="match status" value="1"/>
</dbReference>
<protein>
    <recommendedName>
        <fullName evidence="3">DUF3221 domain-containing protein</fullName>
    </recommendedName>
</protein>
<dbReference type="RefSeq" id="WP_289217018.1">
    <property type="nucleotide sequence ID" value="NZ_JAPVRC010000011.1"/>
</dbReference>
<dbReference type="Proteomes" id="UP001596494">
    <property type="component" value="Unassembled WGS sequence"/>
</dbReference>
<evidence type="ECO:0000313" key="1">
    <source>
        <dbReference type="EMBL" id="MFC7319991.1"/>
    </source>
</evidence>
<sequence length="115" mass="12829">MVKSKMFSIIVALAILLIGCVSNKGMAVGGEIIEVNEESGDMKIETVYWTIVSESGSSTESSEFKEELKSEAITIRVSNPEKYDVGEEIEVKVIKNYEEDVWDLNRLAFEVSEKS</sequence>
<keyword evidence="2" id="KW-1185">Reference proteome</keyword>